<evidence type="ECO:0000313" key="2">
    <source>
        <dbReference type="Proteomes" id="UP000320496"/>
    </source>
</evidence>
<reference evidence="1 2" key="1">
    <citation type="submission" date="2019-02" db="EMBL/GenBank/DDBJ databases">
        <title>Deep-cultivation of Planctomycetes and their phenomic and genomic characterization uncovers novel biology.</title>
        <authorList>
            <person name="Wiegand S."/>
            <person name="Jogler M."/>
            <person name="Boedeker C."/>
            <person name="Pinto D."/>
            <person name="Vollmers J."/>
            <person name="Rivas-Marin E."/>
            <person name="Kohn T."/>
            <person name="Peeters S.H."/>
            <person name="Heuer A."/>
            <person name="Rast P."/>
            <person name="Oberbeckmann S."/>
            <person name="Bunk B."/>
            <person name="Jeske O."/>
            <person name="Meyerdierks A."/>
            <person name="Storesund J.E."/>
            <person name="Kallscheuer N."/>
            <person name="Luecker S."/>
            <person name="Lage O.M."/>
            <person name="Pohl T."/>
            <person name="Merkel B.J."/>
            <person name="Hornburger P."/>
            <person name="Mueller R.-W."/>
            <person name="Bruemmer F."/>
            <person name="Labrenz M."/>
            <person name="Spormann A.M."/>
            <person name="Op den Camp H."/>
            <person name="Overmann J."/>
            <person name="Amann R."/>
            <person name="Jetten M.S.M."/>
            <person name="Mascher T."/>
            <person name="Medema M.H."/>
            <person name="Devos D.P."/>
            <person name="Kaster A.-K."/>
            <person name="Ovreas L."/>
            <person name="Rohde M."/>
            <person name="Galperin M.Y."/>
            <person name="Jogler C."/>
        </authorList>
    </citation>
    <scope>NUCLEOTIDE SEQUENCE [LARGE SCALE GENOMIC DNA]</scope>
    <source>
        <strain evidence="1 2">Mal4</strain>
    </source>
</reference>
<accession>A0A517Z2U0</accession>
<organism evidence="1 2">
    <name type="scientific">Maioricimonas rarisocia</name>
    <dbReference type="NCBI Taxonomy" id="2528026"/>
    <lineage>
        <taxon>Bacteria</taxon>
        <taxon>Pseudomonadati</taxon>
        <taxon>Planctomycetota</taxon>
        <taxon>Planctomycetia</taxon>
        <taxon>Planctomycetales</taxon>
        <taxon>Planctomycetaceae</taxon>
        <taxon>Maioricimonas</taxon>
    </lineage>
</organism>
<keyword evidence="2" id="KW-1185">Reference proteome</keyword>
<sequence length="233" mass="25557">MLTSGNGASPAAVPLWASKAGIQLRQVESLVNDNLSLLTNRVRTLQERRETLVTSLRRAAADLRTHGRAPAETVRTELEEFHREWESLVADLETHELEPPADLEEAAARVDEVQRQSRTESALEALEGLDRICGDDGELTPAAMEIRSAAESVRAGVTNEEFPDTSAIEALQTGRHPLVMLRRLLEEEEALSDDDWEEAVESIRNQFGRGVATAVVRRRLTIAPESGSADGDG</sequence>
<dbReference type="AlphaFoldDB" id="A0A517Z2U0"/>
<dbReference type="EMBL" id="CP036275">
    <property type="protein sequence ID" value="QDU36791.1"/>
    <property type="molecule type" value="Genomic_DNA"/>
</dbReference>
<dbReference type="Proteomes" id="UP000320496">
    <property type="component" value="Chromosome"/>
</dbReference>
<gene>
    <name evidence="1" type="ORF">Mal4_10890</name>
</gene>
<evidence type="ECO:0000313" key="1">
    <source>
        <dbReference type="EMBL" id="QDU36791.1"/>
    </source>
</evidence>
<protein>
    <submittedName>
        <fullName evidence="1">Uncharacterized protein</fullName>
    </submittedName>
</protein>
<name>A0A517Z2U0_9PLAN</name>
<proteinExistence type="predicted"/>
<dbReference type="KEGG" id="mri:Mal4_10890"/>